<evidence type="ECO:0000313" key="2">
    <source>
        <dbReference type="EMBL" id="KAG7387742.1"/>
    </source>
</evidence>
<protein>
    <submittedName>
        <fullName evidence="2">Uncharacterized protein</fullName>
    </submittedName>
</protein>
<dbReference type="AlphaFoldDB" id="A0A8T1W1J2"/>
<keyword evidence="3" id="KW-1185">Reference proteome</keyword>
<dbReference type="EMBL" id="JAGDFM010000073">
    <property type="protein sequence ID" value="KAG7387742.1"/>
    <property type="molecule type" value="Genomic_DNA"/>
</dbReference>
<dbReference type="Proteomes" id="UP000694044">
    <property type="component" value="Unassembled WGS sequence"/>
</dbReference>
<proteinExistence type="predicted"/>
<sequence>MTLNRVEREVVPFADGFDGQGVRGVADGRPTHGASPTLPHTPAFVPEVDTVAEARGTPEHDTVAAQRFAGPPRSLGDRKRWWRRKPRRVHSGPTTVVVEQASLAQDCLLNPVLENARPNNRAQQAGPALQESRAAVPSSGRARRNPRAPVAQQPPPGSCKDAIHLYFAAFAHGRQPMLYWSLATVLSNRHGSNAQNEEGDGAQEARAPLEQQHNAASGLSEREEAEVAEGPQVCGRHDQRLAHCDAAWAKCRTCNNSSVGAGAVAVPLEWILSVRLQLALVIKCELWRAWVPKTETPGW</sequence>
<name>A0A8T1W1J2_9STRA</name>
<evidence type="ECO:0000256" key="1">
    <source>
        <dbReference type="SAM" id="MobiDB-lite"/>
    </source>
</evidence>
<gene>
    <name evidence="2" type="ORF">PHYPSEUDO_013747</name>
</gene>
<reference evidence="2" key="1">
    <citation type="submission" date="2021-02" db="EMBL/GenBank/DDBJ databases">
        <authorList>
            <person name="Palmer J.M."/>
        </authorList>
    </citation>
    <scope>NUCLEOTIDE SEQUENCE</scope>
    <source>
        <strain evidence="2">SCRP734</strain>
    </source>
</reference>
<feature type="region of interest" description="Disordered" evidence="1">
    <location>
        <begin position="211"/>
        <end position="231"/>
    </location>
</feature>
<evidence type="ECO:0000313" key="3">
    <source>
        <dbReference type="Proteomes" id="UP000694044"/>
    </source>
</evidence>
<organism evidence="2 3">
    <name type="scientific">Phytophthora pseudosyringae</name>
    <dbReference type="NCBI Taxonomy" id="221518"/>
    <lineage>
        <taxon>Eukaryota</taxon>
        <taxon>Sar</taxon>
        <taxon>Stramenopiles</taxon>
        <taxon>Oomycota</taxon>
        <taxon>Peronosporomycetes</taxon>
        <taxon>Peronosporales</taxon>
        <taxon>Peronosporaceae</taxon>
        <taxon>Phytophthora</taxon>
    </lineage>
</organism>
<comment type="caution">
    <text evidence="2">The sequence shown here is derived from an EMBL/GenBank/DDBJ whole genome shotgun (WGS) entry which is preliminary data.</text>
</comment>
<accession>A0A8T1W1J2</accession>
<feature type="region of interest" description="Disordered" evidence="1">
    <location>
        <begin position="120"/>
        <end position="157"/>
    </location>
</feature>